<name>A0A1Y2CBV8_9FUNG</name>
<protein>
    <submittedName>
        <fullName evidence="2">Uncharacterized protein</fullName>
    </submittedName>
</protein>
<gene>
    <name evidence="2" type="ORF">BCR33DRAFT_224579</name>
</gene>
<sequence length="108" mass="11510">MPSLSTALGAATRLKLLQKPGRGTLNEADFVAFVRLAEDALRSPSNSASGSSQAHRDPIRASKSSSQIVICFHLCGLLSMHLAQQINLIGSIVCFLGSLNTFFDQVAH</sequence>
<evidence type="ECO:0000313" key="3">
    <source>
        <dbReference type="Proteomes" id="UP000193642"/>
    </source>
</evidence>
<dbReference type="EMBL" id="MCGO01000022">
    <property type="protein sequence ID" value="ORY44518.1"/>
    <property type="molecule type" value="Genomic_DNA"/>
</dbReference>
<dbReference type="AlphaFoldDB" id="A0A1Y2CBV8"/>
<proteinExistence type="predicted"/>
<feature type="compositionally biased region" description="Low complexity" evidence="1">
    <location>
        <begin position="43"/>
        <end position="52"/>
    </location>
</feature>
<evidence type="ECO:0000313" key="2">
    <source>
        <dbReference type="EMBL" id="ORY44518.1"/>
    </source>
</evidence>
<organism evidence="2 3">
    <name type="scientific">Rhizoclosmatium globosum</name>
    <dbReference type="NCBI Taxonomy" id="329046"/>
    <lineage>
        <taxon>Eukaryota</taxon>
        <taxon>Fungi</taxon>
        <taxon>Fungi incertae sedis</taxon>
        <taxon>Chytridiomycota</taxon>
        <taxon>Chytridiomycota incertae sedis</taxon>
        <taxon>Chytridiomycetes</taxon>
        <taxon>Chytridiales</taxon>
        <taxon>Chytriomycetaceae</taxon>
        <taxon>Rhizoclosmatium</taxon>
    </lineage>
</organism>
<keyword evidence="3" id="KW-1185">Reference proteome</keyword>
<accession>A0A1Y2CBV8</accession>
<evidence type="ECO:0000256" key="1">
    <source>
        <dbReference type="SAM" id="MobiDB-lite"/>
    </source>
</evidence>
<feature type="region of interest" description="Disordered" evidence="1">
    <location>
        <begin position="43"/>
        <end position="62"/>
    </location>
</feature>
<dbReference type="Proteomes" id="UP000193642">
    <property type="component" value="Unassembled WGS sequence"/>
</dbReference>
<comment type="caution">
    <text evidence="2">The sequence shown here is derived from an EMBL/GenBank/DDBJ whole genome shotgun (WGS) entry which is preliminary data.</text>
</comment>
<reference evidence="2 3" key="1">
    <citation type="submission" date="2016-07" db="EMBL/GenBank/DDBJ databases">
        <title>Pervasive Adenine N6-methylation of Active Genes in Fungi.</title>
        <authorList>
            <consortium name="DOE Joint Genome Institute"/>
            <person name="Mondo S.J."/>
            <person name="Dannebaum R.O."/>
            <person name="Kuo R.C."/>
            <person name="Labutti K."/>
            <person name="Haridas S."/>
            <person name="Kuo A."/>
            <person name="Salamov A."/>
            <person name="Ahrendt S.R."/>
            <person name="Lipzen A."/>
            <person name="Sullivan W."/>
            <person name="Andreopoulos W.B."/>
            <person name="Clum A."/>
            <person name="Lindquist E."/>
            <person name="Daum C."/>
            <person name="Ramamoorthy G.K."/>
            <person name="Gryganskyi A."/>
            <person name="Culley D."/>
            <person name="Magnuson J.K."/>
            <person name="James T.Y."/>
            <person name="O'Malley M.A."/>
            <person name="Stajich J.E."/>
            <person name="Spatafora J.W."/>
            <person name="Visel A."/>
            <person name="Grigoriev I.V."/>
        </authorList>
    </citation>
    <scope>NUCLEOTIDE SEQUENCE [LARGE SCALE GENOMIC DNA]</scope>
    <source>
        <strain evidence="2 3">JEL800</strain>
    </source>
</reference>